<comment type="caution">
    <text evidence="1">The sequence shown here is derived from an EMBL/GenBank/DDBJ whole genome shotgun (WGS) entry which is preliminary data.</text>
</comment>
<sequence length="504" mass="56919">MSTVPELGYRSTTRGGDRGGDDGAGVRFIKCCQIPETEAYLINLYDTVLKIMAATTGNEAKISLKILVHKKKNRVLFAEAGSDFVDILFSFMTLPLGTIVRILEKRHDEKMEPLGSLKNLYRSLVDLPVKHLASEESKFMMLNPRSSLYDHCRKLKLIIDDTEPIRHFMCPDCDCTNYGAYFSACNLAKCRHCGKLMNSEIKLKSSTKKGSDLINGSVFVSDVTTFIVTDDLRVIFILLEGALLFKYPLTYMVLSHKHLNQTLVNPRQGTAIEHLTKNDKSTISKQMALKVTLRKSDSKFLFAEADQDFVDFVFGFLEIPLGTLVGKLFNGTTFLESLDNLYASISNMSADGYIKSQDLKDMLIQPQLAWRYVSQNQIFPLNVSNGSLAYCHSYLYYTYSYRDVTYDKTTDPAYEEERFNTLILKDPRVQGRYLKAPAKFLLTDDLILTPLSTFSTIAMLNKLKVPLNDVKELEVTIGIEEGLKILRSSLKSMSALSDALLKRK</sequence>
<dbReference type="Pfam" id="PF05056">
    <property type="entry name" value="DUF674"/>
    <property type="match status" value="2"/>
</dbReference>
<name>A0A2U1PSU5_ARTAN</name>
<protein>
    <recommendedName>
        <fullName evidence="3">DUF674 family protein</fullName>
    </recommendedName>
</protein>
<accession>A0A2U1PSU5</accession>
<dbReference type="AlphaFoldDB" id="A0A2U1PSU5"/>
<dbReference type="PANTHER" id="PTHR33103">
    <property type="entry name" value="OS01G0153900 PROTEIN"/>
    <property type="match status" value="1"/>
</dbReference>
<reference evidence="1 2" key="1">
    <citation type="journal article" date="2018" name="Mol. Plant">
        <title>The genome of Artemisia annua provides insight into the evolution of Asteraceae family and artemisinin biosynthesis.</title>
        <authorList>
            <person name="Shen Q."/>
            <person name="Zhang L."/>
            <person name="Liao Z."/>
            <person name="Wang S."/>
            <person name="Yan T."/>
            <person name="Shi P."/>
            <person name="Liu M."/>
            <person name="Fu X."/>
            <person name="Pan Q."/>
            <person name="Wang Y."/>
            <person name="Lv Z."/>
            <person name="Lu X."/>
            <person name="Zhang F."/>
            <person name="Jiang W."/>
            <person name="Ma Y."/>
            <person name="Chen M."/>
            <person name="Hao X."/>
            <person name="Li L."/>
            <person name="Tang Y."/>
            <person name="Lv G."/>
            <person name="Zhou Y."/>
            <person name="Sun X."/>
            <person name="Brodelius P.E."/>
            <person name="Rose J.K.C."/>
            <person name="Tang K."/>
        </authorList>
    </citation>
    <scope>NUCLEOTIDE SEQUENCE [LARGE SCALE GENOMIC DNA]</scope>
    <source>
        <strain evidence="2">cv. Huhao1</strain>
        <tissue evidence="1">Leaf</tissue>
    </source>
</reference>
<evidence type="ECO:0000313" key="2">
    <source>
        <dbReference type="Proteomes" id="UP000245207"/>
    </source>
</evidence>
<dbReference type="Proteomes" id="UP000245207">
    <property type="component" value="Unassembled WGS sequence"/>
</dbReference>
<dbReference type="EMBL" id="PKPP01000775">
    <property type="protein sequence ID" value="PWA88814.1"/>
    <property type="molecule type" value="Genomic_DNA"/>
</dbReference>
<dbReference type="InterPro" id="IPR007750">
    <property type="entry name" value="DUF674"/>
</dbReference>
<evidence type="ECO:0000313" key="1">
    <source>
        <dbReference type="EMBL" id="PWA88814.1"/>
    </source>
</evidence>
<evidence type="ECO:0008006" key="3">
    <source>
        <dbReference type="Google" id="ProtNLM"/>
    </source>
</evidence>
<proteinExistence type="predicted"/>
<organism evidence="1 2">
    <name type="scientific">Artemisia annua</name>
    <name type="common">Sweet wormwood</name>
    <dbReference type="NCBI Taxonomy" id="35608"/>
    <lineage>
        <taxon>Eukaryota</taxon>
        <taxon>Viridiplantae</taxon>
        <taxon>Streptophyta</taxon>
        <taxon>Embryophyta</taxon>
        <taxon>Tracheophyta</taxon>
        <taxon>Spermatophyta</taxon>
        <taxon>Magnoliopsida</taxon>
        <taxon>eudicotyledons</taxon>
        <taxon>Gunneridae</taxon>
        <taxon>Pentapetalae</taxon>
        <taxon>asterids</taxon>
        <taxon>campanulids</taxon>
        <taxon>Asterales</taxon>
        <taxon>Asteraceae</taxon>
        <taxon>Asteroideae</taxon>
        <taxon>Anthemideae</taxon>
        <taxon>Artemisiinae</taxon>
        <taxon>Artemisia</taxon>
    </lineage>
</organism>
<keyword evidence="2" id="KW-1185">Reference proteome</keyword>
<gene>
    <name evidence="1" type="ORF">CTI12_AA117030</name>
</gene>
<dbReference type="OrthoDB" id="1099638at2759"/>
<dbReference type="PANTHER" id="PTHR33103:SF27">
    <property type="entry name" value="OS04G0594700 PROTEIN"/>
    <property type="match status" value="1"/>
</dbReference>